<feature type="region of interest" description="Disordered" evidence="3">
    <location>
        <begin position="85"/>
        <end position="161"/>
    </location>
</feature>
<evidence type="ECO:0000256" key="3">
    <source>
        <dbReference type="SAM" id="MobiDB-lite"/>
    </source>
</evidence>
<dbReference type="GeneID" id="19463293"/>
<dbReference type="CDD" id="cd00067">
    <property type="entry name" value="GAL4"/>
    <property type="match status" value="1"/>
</dbReference>
<dbReference type="KEGG" id="glz:GLAREA_04238"/>
<evidence type="ECO:0000259" key="4">
    <source>
        <dbReference type="PROSITE" id="PS50048"/>
    </source>
</evidence>
<comment type="subcellular location">
    <subcellularLocation>
        <location evidence="1">Nucleus</location>
    </subcellularLocation>
</comment>
<dbReference type="GO" id="GO:0000976">
    <property type="term" value="F:transcription cis-regulatory region binding"/>
    <property type="evidence" value="ECO:0007669"/>
    <property type="project" value="TreeGrafter"/>
</dbReference>
<dbReference type="InterPro" id="IPR036864">
    <property type="entry name" value="Zn2-C6_fun-type_DNA-bd_sf"/>
</dbReference>
<feature type="compositionally biased region" description="Basic and acidic residues" evidence="3">
    <location>
        <begin position="108"/>
        <end position="118"/>
    </location>
</feature>
<dbReference type="eggNOG" id="ENOG502SNKF">
    <property type="taxonomic scope" value="Eukaryota"/>
</dbReference>
<gene>
    <name evidence="5" type="ORF">GLAREA_04238</name>
</gene>
<accession>S3CLS5</accession>
<feature type="compositionally biased region" description="Low complexity" evidence="3">
    <location>
        <begin position="119"/>
        <end position="129"/>
    </location>
</feature>
<dbReference type="PANTHER" id="PTHR37534:SF26">
    <property type="entry name" value="TRANSCRIPTION FACTOR, PUTATIVE-RELATED"/>
    <property type="match status" value="1"/>
</dbReference>
<dbReference type="InterPro" id="IPR001138">
    <property type="entry name" value="Zn2Cys6_DnaBD"/>
</dbReference>
<feature type="compositionally biased region" description="Polar residues" evidence="3">
    <location>
        <begin position="148"/>
        <end position="159"/>
    </location>
</feature>
<dbReference type="Proteomes" id="UP000016922">
    <property type="component" value="Unassembled WGS sequence"/>
</dbReference>
<dbReference type="AlphaFoldDB" id="S3CLS5"/>
<evidence type="ECO:0000313" key="5">
    <source>
        <dbReference type="EMBL" id="EPE27447.1"/>
    </source>
</evidence>
<dbReference type="GO" id="GO:0045944">
    <property type="term" value="P:positive regulation of transcription by RNA polymerase II"/>
    <property type="evidence" value="ECO:0007669"/>
    <property type="project" value="TreeGrafter"/>
</dbReference>
<dbReference type="Pfam" id="PF11951">
    <property type="entry name" value="Fungal_trans_2"/>
    <property type="match status" value="1"/>
</dbReference>
<dbReference type="EMBL" id="KE145369">
    <property type="protein sequence ID" value="EPE27447.1"/>
    <property type="molecule type" value="Genomic_DNA"/>
</dbReference>
<protein>
    <submittedName>
        <fullName evidence="5">Zn2/Cys6 DNA-binding protein</fullName>
    </submittedName>
</protein>
<keyword evidence="5" id="KW-0238">DNA-binding</keyword>
<organism evidence="5 6">
    <name type="scientific">Glarea lozoyensis (strain ATCC 20868 / MF5171)</name>
    <dbReference type="NCBI Taxonomy" id="1116229"/>
    <lineage>
        <taxon>Eukaryota</taxon>
        <taxon>Fungi</taxon>
        <taxon>Dikarya</taxon>
        <taxon>Ascomycota</taxon>
        <taxon>Pezizomycotina</taxon>
        <taxon>Leotiomycetes</taxon>
        <taxon>Helotiales</taxon>
        <taxon>Helotiaceae</taxon>
        <taxon>Glarea</taxon>
    </lineage>
</organism>
<name>S3CLS5_GLAL2</name>
<dbReference type="Gene3D" id="4.10.240.10">
    <property type="entry name" value="Zn(2)-C6 fungal-type DNA-binding domain"/>
    <property type="match status" value="1"/>
</dbReference>
<feature type="compositionally biased region" description="Polar residues" evidence="3">
    <location>
        <begin position="85"/>
        <end position="95"/>
    </location>
</feature>
<feature type="domain" description="Zn(2)-C6 fungal-type" evidence="4">
    <location>
        <begin position="10"/>
        <end position="38"/>
    </location>
</feature>
<dbReference type="HOGENOM" id="CLU_019313_1_0_1"/>
<dbReference type="PROSITE" id="PS00463">
    <property type="entry name" value="ZN2_CY6_FUNGAL_1"/>
    <property type="match status" value="1"/>
</dbReference>
<dbReference type="GO" id="GO:0000981">
    <property type="term" value="F:DNA-binding transcription factor activity, RNA polymerase II-specific"/>
    <property type="evidence" value="ECO:0007669"/>
    <property type="project" value="InterPro"/>
</dbReference>
<keyword evidence="2" id="KW-0539">Nucleus</keyword>
<evidence type="ECO:0000256" key="1">
    <source>
        <dbReference type="ARBA" id="ARBA00004123"/>
    </source>
</evidence>
<evidence type="ECO:0000256" key="2">
    <source>
        <dbReference type="ARBA" id="ARBA00023242"/>
    </source>
</evidence>
<dbReference type="OMA" id="RSKQGCW"/>
<reference evidence="5 6" key="1">
    <citation type="journal article" date="2013" name="BMC Genomics">
        <title>Genomics-driven discovery of the pneumocandin biosynthetic gene cluster in the fungus Glarea lozoyensis.</title>
        <authorList>
            <person name="Chen L."/>
            <person name="Yue Q."/>
            <person name="Zhang X."/>
            <person name="Xiang M."/>
            <person name="Wang C."/>
            <person name="Li S."/>
            <person name="Che Y."/>
            <person name="Ortiz-Lopez F.J."/>
            <person name="Bills G.F."/>
            <person name="Liu X."/>
            <person name="An Z."/>
        </authorList>
    </citation>
    <scope>NUCLEOTIDE SEQUENCE [LARGE SCALE GENOMIC DNA]</scope>
    <source>
        <strain evidence="6">ATCC 20868 / MF5171</strain>
    </source>
</reference>
<dbReference type="OrthoDB" id="5213892at2759"/>
<dbReference type="RefSeq" id="XP_008084806.1">
    <property type="nucleotide sequence ID" value="XM_008086615.1"/>
</dbReference>
<dbReference type="InterPro" id="IPR021858">
    <property type="entry name" value="Fun_TF"/>
</dbReference>
<dbReference type="PANTHER" id="PTHR37534">
    <property type="entry name" value="TRANSCRIPTIONAL ACTIVATOR PROTEIN UGA3"/>
    <property type="match status" value="1"/>
</dbReference>
<dbReference type="Pfam" id="PF00172">
    <property type="entry name" value="Zn_clus"/>
    <property type="match status" value="1"/>
</dbReference>
<dbReference type="GO" id="GO:0005634">
    <property type="term" value="C:nucleus"/>
    <property type="evidence" value="ECO:0007669"/>
    <property type="project" value="UniProtKB-SubCell"/>
</dbReference>
<dbReference type="PROSITE" id="PS50048">
    <property type="entry name" value="ZN2_CY6_FUNGAL_2"/>
    <property type="match status" value="1"/>
</dbReference>
<sequence>MTSVLRSKQGCWTCRLRKKKCDERRDICTTCESLTITCYGYGAKPDWMDGGEKERAMGNSIKQIVKHTSRRKATGRLGLLAAKFQKNSTSGSGDAQQPLEPASGPRILPKETIKDTKSHSPPASQSNSSGTTFTPETQPSPESDCGNAPSQNSPDTNHSGSEELTVPFFVVSGDESVLLMHYLDIVFYLQYPMYKSSVEDGGRGWVLSSLLRTKPLYHAALALSAYHRGALLLATQQGVHHDPENYAEQEKHLAKFFEEFQRAINRVSRFVEREPGDCMAIISCIVQLVFFELFANRGNTWQLHLKMACKKIADAHSSATVQEVLSMASAQESVPPRTHHNPKAHDIKTYKFFSGVIVWLDTISSVTSGTTPNTLPLDSVQEQGQPQLNLENIMGCESWALLEIGRISRIYELQTLSCQHDYTGCTGDGIQTLIDRIRGELVQGLAEGHMSTLNLSNDRCMRSRCTTSEKITRLFALTGLVYLHLVILGLHQGASCVDSTVRDAMTLLRQAESANFLTAVVFPLYILACVANEEDKPFFRRVFSSAPLLDPTLDHRSKMLPQLEAVWTMRNNADAVGVTWTEVLQVSNGTLLI</sequence>
<dbReference type="SUPFAM" id="SSF57701">
    <property type="entry name" value="Zn2/Cys6 DNA-binding domain"/>
    <property type="match status" value="1"/>
</dbReference>
<feature type="compositionally biased region" description="Polar residues" evidence="3">
    <location>
        <begin position="130"/>
        <end position="141"/>
    </location>
</feature>
<evidence type="ECO:0000313" key="6">
    <source>
        <dbReference type="Proteomes" id="UP000016922"/>
    </source>
</evidence>
<dbReference type="GO" id="GO:0008270">
    <property type="term" value="F:zinc ion binding"/>
    <property type="evidence" value="ECO:0007669"/>
    <property type="project" value="InterPro"/>
</dbReference>
<proteinExistence type="predicted"/>
<keyword evidence="6" id="KW-1185">Reference proteome</keyword>
<dbReference type="SMART" id="SM00066">
    <property type="entry name" value="GAL4"/>
    <property type="match status" value="1"/>
</dbReference>